<protein>
    <submittedName>
        <fullName evidence="1">Uncharacterized protein</fullName>
    </submittedName>
</protein>
<comment type="caution">
    <text evidence="1">The sequence shown here is derived from an EMBL/GenBank/DDBJ whole genome shotgun (WGS) entry which is preliminary data.</text>
</comment>
<proteinExistence type="predicted"/>
<name>A0ACC3YQ41_COLTU</name>
<dbReference type="Proteomes" id="UP000805649">
    <property type="component" value="Unassembled WGS sequence"/>
</dbReference>
<gene>
    <name evidence="1" type="ORF">CTRU02_212265</name>
</gene>
<reference evidence="1 2" key="1">
    <citation type="journal article" date="2020" name="Phytopathology">
        <title>Genome Sequence Resources of Colletotrichum truncatum, C. plurivorum, C. musicola, and C. sojae: Four Species Pathogenic to Soybean (Glycine max).</title>
        <authorList>
            <person name="Rogerio F."/>
            <person name="Boufleur T.R."/>
            <person name="Ciampi-Guillardi M."/>
            <person name="Sukno S.A."/>
            <person name="Thon M.R."/>
            <person name="Massola Junior N.S."/>
            <person name="Baroncelli R."/>
        </authorList>
    </citation>
    <scope>NUCLEOTIDE SEQUENCE [LARGE SCALE GENOMIC DNA]</scope>
    <source>
        <strain evidence="1 2">CMES1059</strain>
    </source>
</reference>
<dbReference type="EMBL" id="VUJX02000008">
    <property type="protein sequence ID" value="KAL0933302.1"/>
    <property type="molecule type" value="Genomic_DNA"/>
</dbReference>
<evidence type="ECO:0000313" key="1">
    <source>
        <dbReference type="EMBL" id="KAL0933302.1"/>
    </source>
</evidence>
<accession>A0ACC3YQ41</accession>
<sequence>MNGGFVLRRESEASNFCTKVFIKGTHRPVCETCGADCCDTSTGWVIVCPKDLRKGSAASTWCMFTDLILCYNLES</sequence>
<organism evidence="1 2">
    <name type="scientific">Colletotrichum truncatum</name>
    <name type="common">Anthracnose fungus</name>
    <name type="synonym">Colletotrichum capsici</name>
    <dbReference type="NCBI Taxonomy" id="5467"/>
    <lineage>
        <taxon>Eukaryota</taxon>
        <taxon>Fungi</taxon>
        <taxon>Dikarya</taxon>
        <taxon>Ascomycota</taxon>
        <taxon>Pezizomycotina</taxon>
        <taxon>Sordariomycetes</taxon>
        <taxon>Hypocreomycetidae</taxon>
        <taxon>Glomerellales</taxon>
        <taxon>Glomerellaceae</taxon>
        <taxon>Colletotrichum</taxon>
        <taxon>Colletotrichum truncatum species complex</taxon>
    </lineage>
</organism>
<keyword evidence="2" id="KW-1185">Reference proteome</keyword>
<evidence type="ECO:0000313" key="2">
    <source>
        <dbReference type="Proteomes" id="UP000805649"/>
    </source>
</evidence>